<evidence type="ECO:0000313" key="10">
    <source>
        <dbReference type="EMBL" id="KAK8052482.1"/>
    </source>
</evidence>
<keyword evidence="3" id="KW-0496">Mitochondrion</keyword>
<comment type="caution">
    <text evidence="10">The sequence shown here is derived from an EMBL/GenBank/DDBJ whole genome shotgun (WGS) entry which is preliminary data.</text>
</comment>
<evidence type="ECO:0000256" key="9">
    <source>
        <dbReference type="SAM" id="Phobius"/>
    </source>
</evidence>
<feature type="transmembrane region" description="Helical" evidence="9">
    <location>
        <begin position="324"/>
        <end position="341"/>
    </location>
</feature>
<comment type="subcellular location">
    <subcellularLocation>
        <location evidence="1">Membrane</location>
        <topology evidence="1">Multi-pass membrane protein</topology>
    </subcellularLocation>
</comment>
<keyword evidence="5 6" id="KW-0472">Membrane</keyword>
<evidence type="ECO:0008006" key="12">
    <source>
        <dbReference type="Google" id="ProtNLM"/>
    </source>
</evidence>
<organism evidence="10 11">
    <name type="scientific">Apiospora rasikravindrae</name>
    <dbReference type="NCBI Taxonomy" id="990691"/>
    <lineage>
        <taxon>Eukaryota</taxon>
        <taxon>Fungi</taxon>
        <taxon>Dikarya</taxon>
        <taxon>Ascomycota</taxon>
        <taxon>Pezizomycotina</taxon>
        <taxon>Sordariomycetes</taxon>
        <taxon>Xylariomycetidae</taxon>
        <taxon>Amphisphaeriales</taxon>
        <taxon>Apiosporaceae</taxon>
        <taxon>Apiospora</taxon>
    </lineage>
</organism>
<feature type="compositionally biased region" description="Low complexity" evidence="8">
    <location>
        <begin position="20"/>
        <end position="38"/>
    </location>
</feature>
<keyword evidence="7" id="KW-0813">Transport</keyword>
<evidence type="ECO:0000256" key="8">
    <source>
        <dbReference type="SAM" id="MobiDB-lite"/>
    </source>
</evidence>
<evidence type="ECO:0000256" key="5">
    <source>
        <dbReference type="ARBA" id="ARBA00023136"/>
    </source>
</evidence>
<dbReference type="InterPro" id="IPR018108">
    <property type="entry name" value="MCP_transmembrane"/>
</dbReference>
<keyword evidence="11" id="KW-1185">Reference proteome</keyword>
<evidence type="ECO:0000256" key="3">
    <source>
        <dbReference type="ARBA" id="ARBA00022792"/>
    </source>
</evidence>
<evidence type="ECO:0000256" key="6">
    <source>
        <dbReference type="PROSITE-ProRule" id="PRU00282"/>
    </source>
</evidence>
<sequence length="417" mass="46187">MGDLENQEPAANAERTPLLAQHQQQQQQAESTQSASRPTEPEEAEPNGEEQHETAALLEPQPQEPAQKRTRAWWFWRILWTVLAALVLAVFIKGWVDAKDVDFDLGRALKRALGGGLSGAAAMVLQVLLLMPIRTIMNYQYRHGTGLRTATKTLYREGRIRRYYQGMGAALVQGPVARFGDTAANAGILALMHSNGYLDKLPSPIKTIFVSLCAAAFRMILTPIDTLKTTLQAQGARGTSLLRQRVKTHGVGSLWWGAFATAAATFVGNYPWFATVSTWFTLTPPRPIGSIHWPSMAVANAFGVRRIKYNLLSELLEEPPRHPLIVWLLRLAFIGFCASVISDSVSNSLRVVKTYCQVNDTKVSYSEAARLVVLQDGISGLFGRGLKTRILANGLQGILFTILWKLFLDLWEKETSS</sequence>
<evidence type="ECO:0000256" key="4">
    <source>
        <dbReference type="ARBA" id="ARBA00022989"/>
    </source>
</evidence>
<dbReference type="PANTHER" id="PTHR47567:SF1">
    <property type="entry name" value="NAD-DEPENDENT EPIMERASE_DEHYDRATASE DOMAIN-CONTAINING PROTEIN"/>
    <property type="match status" value="1"/>
</dbReference>
<evidence type="ECO:0000256" key="2">
    <source>
        <dbReference type="ARBA" id="ARBA00022692"/>
    </source>
</evidence>
<dbReference type="Pfam" id="PF00153">
    <property type="entry name" value="Mito_carr"/>
    <property type="match status" value="2"/>
</dbReference>
<reference evidence="10 11" key="1">
    <citation type="submission" date="2023-01" db="EMBL/GenBank/DDBJ databases">
        <title>Analysis of 21 Apiospora genomes using comparative genomics revels a genus with tremendous synthesis potential of carbohydrate active enzymes and secondary metabolites.</title>
        <authorList>
            <person name="Sorensen T."/>
        </authorList>
    </citation>
    <scope>NUCLEOTIDE SEQUENCE [LARGE SCALE GENOMIC DNA]</scope>
    <source>
        <strain evidence="10 11">CBS 33761</strain>
    </source>
</reference>
<dbReference type="EMBL" id="JAQQWK010000002">
    <property type="protein sequence ID" value="KAK8052482.1"/>
    <property type="molecule type" value="Genomic_DNA"/>
</dbReference>
<dbReference type="InterPro" id="IPR023395">
    <property type="entry name" value="MCP_dom_sf"/>
</dbReference>
<feature type="region of interest" description="Disordered" evidence="8">
    <location>
        <begin position="1"/>
        <end position="64"/>
    </location>
</feature>
<comment type="similarity">
    <text evidence="7">Belongs to the mitochondrial carrier (TC 2.A.29) family.</text>
</comment>
<protein>
    <recommendedName>
        <fullName evidence="12">Mitochondrial carrier protein</fullName>
    </recommendedName>
</protein>
<feature type="repeat" description="Solcar" evidence="6">
    <location>
        <begin position="202"/>
        <end position="282"/>
    </location>
</feature>
<evidence type="ECO:0000256" key="1">
    <source>
        <dbReference type="ARBA" id="ARBA00004141"/>
    </source>
</evidence>
<accession>A0ABR1U0Q9</accession>
<name>A0ABR1U0Q9_9PEZI</name>
<dbReference type="SUPFAM" id="SSF103506">
    <property type="entry name" value="Mitochondrial carrier"/>
    <property type="match status" value="1"/>
</dbReference>
<proteinExistence type="inferred from homology"/>
<feature type="transmembrane region" description="Helical" evidence="9">
    <location>
        <begin position="253"/>
        <end position="273"/>
    </location>
</feature>
<dbReference type="Gene3D" id="1.50.40.10">
    <property type="entry name" value="Mitochondrial carrier domain"/>
    <property type="match status" value="1"/>
</dbReference>
<dbReference type="PANTHER" id="PTHR47567">
    <property type="entry name" value="MITOCHONDRIAL SUBSTRATE/SOLUTE CARRIER"/>
    <property type="match status" value="1"/>
</dbReference>
<gene>
    <name evidence="10" type="ORF">PG993_003867</name>
</gene>
<evidence type="ECO:0000256" key="7">
    <source>
        <dbReference type="RuleBase" id="RU000488"/>
    </source>
</evidence>
<dbReference type="PROSITE" id="PS50920">
    <property type="entry name" value="SOLCAR"/>
    <property type="match status" value="1"/>
</dbReference>
<keyword evidence="2 6" id="KW-0812">Transmembrane</keyword>
<keyword evidence="4 9" id="KW-1133">Transmembrane helix</keyword>
<dbReference type="Proteomes" id="UP001444661">
    <property type="component" value="Unassembled WGS sequence"/>
</dbReference>
<feature type="transmembrane region" description="Helical" evidence="9">
    <location>
        <begin position="112"/>
        <end position="133"/>
    </location>
</feature>
<keyword evidence="3" id="KW-0999">Mitochondrion inner membrane</keyword>
<feature type="transmembrane region" description="Helical" evidence="9">
    <location>
        <begin position="74"/>
        <end position="92"/>
    </location>
</feature>
<evidence type="ECO:0000313" key="11">
    <source>
        <dbReference type="Proteomes" id="UP001444661"/>
    </source>
</evidence>